<dbReference type="PANTHER" id="PTHR21047:SF2">
    <property type="entry name" value="THYMIDINE DIPHOSPHO-4-KETO-RHAMNOSE 3,5-EPIMERASE"/>
    <property type="match status" value="1"/>
</dbReference>
<evidence type="ECO:0000256" key="6">
    <source>
        <dbReference type="PIRSR" id="PIRSR600888-3"/>
    </source>
</evidence>
<evidence type="ECO:0000256" key="2">
    <source>
        <dbReference type="ARBA" id="ARBA00001997"/>
    </source>
</evidence>
<organism evidence="8 9">
    <name type="scientific">Martelella radicis</name>
    <dbReference type="NCBI Taxonomy" id="1397476"/>
    <lineage>
        <taxon>Bacteria</taxon>
        <taxon>Pseudomonadati</taxon>
        <taxon>Pseudomonadota</taxon>
        <taxon>Alphaproteobacteria</taxon>
        <taxon>Hyphomicrobiales</taxon>
        <taxon>Aurantimonadaceae</taxon>
        <taxon>Martelella</taxon>
    </lineage>
</organism>
<evidence type="ECO:0000313" key="9">
    <source>
        <dbReference type="Proteomes" id="UP000530571"/>
    </source>
</evidence>
<dbReference type="GO" id="GO:0005829">
    <property type="term" value="C:cytosol"/>
    <property type="evidence" value="ECO:0007669"/>
    <property type="project" value="TreeGrafter"/>
</dbReference>
<dbReference type="GO" id="GO:0008830">
    <property type="term" value="F:dTDP-4-dehydrorhamnose 3,5-epimerase activity"/>
    <property type="evidence" value="ECO:0007669"/>
    <property type="project" value="UniProtKB-UniRule"/>
</dbReference>
<dbReference type="Pfam" id="PF00908">
    <property type="entry name" value="dTDP_sugar_isom"/>
    <property type="match status" value="1"/>
</dbReference>
<proteinExistence type="inferred from homology"/>
<dbReference type="EC" id="5.1.3.13" evidence="3 7"/>
<dbReference type="InterPro" id="IPR014710">
    <property type="entry name" value="RmlC-like_jellyroll"/>
</dbReference>
<dbReference type="SUPFAM" id="SSF51182">
    <property type="entry name" value="RmlC-like cupins"/>
    <property type="match status" value="1"/>
</dbReference>
<dbReference type="GO" id="GO:0019305">
    <property type="term" value="P:dTDP-rhamnose biosynthetic process"/>
    <property type="evidence" value="ECO:0007669"/>
    <property type="project" value="UniProtKB-UniRule"/>
</dbReference>
<keyword evidence="9" id="KW-1185">Reference proteome</keyword>
<dbReference type="EMBL" id="JACIDZ010000008">
    <property type="protein sequence ID" value="MBB4122683.1"/>
    <property type="molecule type" value="Genomic_DNA"/>
</dbReference>
<comment type="function">
    <text evidence="2 7">Catalyzes the epimerization of the C3' and C5'positions of dTDP-6-deoxy-D-xylo-4-hexulose, forming dTDP-6-deoxy-L-lyxo-4-hexulose.</text>
</comment>
<accession>A0A7W6KK49</accession>
<comment type="subunit">
    <text evidence="7">Homodimer.</text>
</comment>
<protein>
    <recommendedName>
        <fullName evidence="4 7">dTDP-4-dehydrorhamnose 3,5-epimerase</fullName>
        <ecNumber evidence="3 7">5.1.3.13</ecNumber>
    </recommendedName>
    <alternativeName>
        <fullName evidence="7">Thymidine diphospho-4-keto-rhamnose 3,5-epimerase</fullName>
    </alternativeName>
</protein>
<evidence type="ECO:0000256" key="4">
    <source>
        <dbReference type="ARBA" id="ARBA00019595"/>
    </source>
</evidence>
<evidence type="ECO:0000256" key="1">
    <source>
        <dbReference type="ARBA" id="ARBA00001298"/>
    </source>
</evidence>
<feature type="active site" description="Proton donor" evidence="5">
    <location>
        <position position="149"/>
    </location>
</feature>
<evidence type="ECO:0000256" key="7">
    <source>
        <dbReference type="RuleBase" id="RU364069"/>
    </source>
</evidence>
<dbReference type="Proteomes" id="UP000530571">
    <property type="component" value="Unassembled WGS sequence"/>
</dbReference>
<comment type="pathway">
    <text evidence="7">Carbohydrate biosynthesis; dTDP-L-rhamnose biosynthesis.</text>
</comment>
<keyword evidence="7 8" id="KW-0413">Isomerase</keyword>
<reference evidence="8 9" key="1">
    <citation type="submission" date="2020-08" db="EMBL/GenBank/DDBJ databases">
        <title>Genomic Encyclopedia of Type Strains, Phase IV (KMG-IV): sequencing the most valuable type-strain genomes for metagenomic binning, comparative biology and taxonomic classification.</title>
        <authorList>
            <person name="Goeker M."/>
        </authorList>
    </citation>
    <scope>NUCLEOTIDE SEQUENCE [LARGE SCALE GENOMIC DNA]</scope>
    <source>
        <strain evidence="8 9">DSM 28101</strain>
    </source>
</reference>
<feature type="active site" description="Proton acceptor" evidence="5">
    <location>
        <position position="79"/>
    </location>
</feature>
<dbReference type="UniPathway" id="UPA00124"/>
<comment type="caution">
    <text evidence="8">The sequence shown here is derived from an EMBL/GenBank/DDBJ whole genome shotgun (WGS) entry which is preliminary data.</text>
</comment>
<dbReference type="GO" id="GO:0000271">
    <property type="term" value="P:polysaccharide biosynthetic process"/>
    <property type="evidence" value="ECO:0007669"/>
    <property type="project" value="TreeGrafter"/>
</dbReference>
<dbReference type="CDD" id="cd00438">
    <property type="entry name" value="cupin_RmlC"/>
    <property type="match status" value="1"/>
</dbReference>
<gene>
    <name evidence="8" type="ORF">GGR30_002617</name>
</gene>
<comment type="catalytic activity">
    <reaction evidence="1 7">
        <text>dTDP-4-dehydro-6-deoxy-alpha-D-glucose = dTDP-4-dehydro-beta-L-rhamnose</text>
        <dbReference type="Rhea" id="RHEA:16969"/>
        <dbReference type="ChEBI" id="CHEBI:57649"/>
        <dbReference type="ChEBI" id="CHEBI:62830"/>
        <dbReference type="EC" id="5.1.3.13"/>
    </reaction>
</comment>
<evidence type="ECO:0000256" key="5">
    <source>
        <dbReference type="PIRSR" id="PIRSR600888-1"/>
    </source>
</evidence>
<dbReference type="NCBIfam" id="TIGR01221">
    <property type="entry name" value="rmlC"/>
    <property type="match status" value="1"/>
</dbReference>
<dbReference type="Gene3D" id="2.60.120.10">
    <property type="entry name" value="Jelly Rolls"/>
    <property type="match status" value="1"/>
</dbReference>
<evidence type="ECO:0000313" key="8">
    <source>
        <dbReference type="EMBL" id="MBB4122683.1"/>
    </source>
</evidence>
<evidence type="ECO:0000256" key="3">
    <source>
        <dbReference type="ARBA" id="ARBA00012098"/>
    </source>
</evidence>
<dbReference type="PANTHER" id="PTHR21047">
    <property type="entry name" value="DTDP-6-DEOXY-D-GLUCOSE-3,5 EPIMERASE"/>
    <property type="match status" value="1"/>
</dbReference>
<feature type="site" description="Participates in a stacking interaction with the thymidine ring of dTDP-4-oxo-6-deoxyglucose" evidence="6">
    <location>
        <position position="155"/>
    </location>
</feature>
<dbReference type="AlphaFoldDB" id="A0A7W6KK49"/>
<dbReference type="InterPro" id="IPR011051">
    <property type="entry name" value="RmlC_Cupin_sf"/>
</dbReference>
<sequence>MFSNDRPFWSPSLRSENLYTERLPLPGLMLLAPRRFGDERGFFSESWNRKTLSDIGIEIDFVQDNHSLSSAVGTVRGLHFQAPPHAQAKLVRCGHGRLFDVVVDARKGSPTFGRWYGVELSFENGRQLLVPEGFLHGFMTLEPDTEIIYKCSDYYAPECDGAVRFDDPDIGIDWPLKDIEFTVSAKDREAPSFAAFDNPFSF</sequence>
<name>A0A7W6KK49_9HYPH</name>
<comment type="similarity">
    <text evidence="7">Belongs to the dTDP-4-dehydrorhamnose 3,5-epimerase family.</text>
</comment>
<dbReference type="InterPro" id="IPR000888">
    <property type="entry name" value="RmlC-like"/>
</dbReference>